<name>A0A8S1QBB3_9CILI</name>
<reference evidence="1" key="1">
    <citation type="submission" date="2021-01" db="EMBL/GenBank/DDBJ databases">
        <authorList>
            <consortium name="Genoscope - CEA"/>
            <person name="William W."/>
        </authorList>
    </citation>
    <scope>NUCLEOTIDE SEQUENCE</scope>
</reference>
<proteinExistence type="predicted"/>
<protein>
    <submittedName>
        <fullName evidence="1">Uncharacterized protein</fullName>
    </submittedName>
</protein>
<dbReference type="OrthoDB" id="286817at2759"/>
<organism evidence="1 2">
    <name type="scientific">Paramecium sonneborni</name>
    <dbReference type="NCBI Taxonomy" id="65129"/>
    <lineage>
        <taxon>Eukaryota</taxon>
        <taxon>Sar</taxon>
        <taxon>Alveolata</taxon>
        <taxon>Ciliophora</taxon>
        <taxon>Intramacronucleata</taxon>
        <taxon>Oligohymenophorea</taxon>
        <taxon>Peniculida</taxon>
        <taxon>Parameciidae</taxon>
        <taxon>Paramecium</taxon>
    </lineage>
</organism>
<gene>
    <name evidence="1" type="ORF">PSON_ATCC_30995.1.T1020086</name>
</gene>
<dbReference type="EMBL" id="CAJJDN010000102">
    <property type="protein sequence ID" value="CAD8113049.1"/>
    <property type="molecule type" value="Genomic_DNA"/>
</dbReference>
<dbReference type="Proteomes" id="UP000692954">
    <property type="component" value="Unassembled WGS sequence"/>
</dbReference>
<comment type="caution">
    <text evidence="1">The sequence shown here is derived from an EMBL/GenBank/DDBJ whole genome shotgun (WGS) entry which is preliminary data.</text>
</comment>
<keyword evidence="2" id="KW-1185">Reference proteome</keyword>
<evidence type="ECO:0000313" key="1">
    <source>
        <dbReference type="EMBL" id="CAD8113049.1"/>
    </source>
</evidence>
<evidence type="ECO:0000313" key="2">
    <source>
        <dbReference type="Proteomes" id="UP000692954"/>
    </source>
</evidence>
<sequence>MDYINFLKEDNAVDQVLIQFNEHVESTFQQQNLQEQVQNLLTDLSKPLIIDEKVYYTVHQAPWHLVTNKGGCCIIKKEGVLVIAAYDENKGQNPSRFRRRMSLLDKII</sequence>
<dbReference type="AlphaFoldDB" id="A0A8S1QBB3"/>
<accession>A0A8S1QBB3</accession>